<dbReference type="eggNOG" id="ENOG5033TRX">
    <property type="taxonomic scope" value="Bacteria"/>
</dbReference>
<dbReference type="Proteomes" id="UP000019460">
    <property type="component" value="Unassembled WGS sequence"/>
</dbReference>
<dbReference type="RefSeq" id="WP_043757888.1">
    <property type="nucleotide sequence ID" value="NZ_AONC01000084.1"/>
</dbReference>
<keyword evidence="1" id="KW-0812">Transmembrane</keyword>
<sequence length="370" mass="40450">MDPRWLTYLDAHIARGLVATEAESAETLSWLLKLEPEQRWCLMLKRDPCLKRLVADDYRRVLTMMVELEADSLAAAPGADEPCVESGSGLSLKSRGMISLASSRGSAAYGGRRAFASPRLMSWALVLVLAGSAAGIWWLARHQGQRLETLADEAHALQEDVETRLVSLDRTHRQVTRDLGEIERQRRATQSFLALSAVSEKLSAGQAFSAELAALEAVWPEPGQLDFLEPLAEQGIAEPEGLISELARLNETLEQRNAPRFAPSPYGPALSNPYAAYPGFARAPSGPHRADAARQAGLTALSQARRGDWQAALDSLSQTSDPAYRDWSERVSRWLAIRRQFSDLRKRIWSQGALDPAPSTAGTAAGPSRG</sequence>
<dbReference type="OrthoDB" id="5765571at2"/>
<dbReference type="EMBL" id="AONC01000084">
    <property type="protein sequence ID" value="EXJ12656.1"/>
    <property type="molecule type" value="Genomic_DNA"/>
</dbReference>
<keyword evidence="1" id="KW-1133">Transmembrane helix</keyword>
<name>W9V6W8_9GAMM</name>
<proteinExistence type="predicted"/>
<keyword evidence="1" id="KW-0472">Membrane</keyword>
<accession>W9V6W8</accession>
<keyword evidence="3" id="KW-1185">Reference proteome</keyword>
<evidence type="ECO:0000256" key="1">
    <source>
        <dbReference type="SAM" id="Phobius"/>
    </source>
</evidence>
<organism evidence="2 3">
    <name type="scientific">Imhoffiella purpurea</name>
    <dbReference type="NCBI Taxonomy" id="1249627"/>
    <lineage>
        <taxon>Bacteria</taxon>
        <taxon>Pseudomonadati</taxon>
        <taxon>Pseudomonadota</taxon>
        <taxon>Gammaproteobacteria</taxon>
        <taxon>Chromatiales</taxon>
        <taxon>Chromatiaceae</taxon>
        <taxon>Imhoffiella</taxon>
    </lineage>
</organism>
<protein>
    <submittedName>
        <fullName evidence="2">Uncharacterized protein</fullName>
    </submittedName>
</protein>
<evidence type="ECO:0000313" key="2">
    <source>
        <dbReference type="EMBL" id="EXJ12656.1"/>
    </source>
</evidence>
<dbReference type="STRING" id="1249627.D779_4024"/>
<reference evidence="2 3" key="1">
    <citation type="submission" date="2012-11" db="EMBL/GenBank/DDBJ databases">
        <title>Genome assembly of Thiorhodococcus sp. AK35.</title>
        <authorList>
            <person name="Nupur N."/>
            <person name="Khatri I."/>
            <person name="Subramanian S."/>
            <person name="Pinnaka A."/>
        </authorList>
    </citation>
    <scope>NUCLEOTIDE SEQUENCE [LARGE SCALE GENOMIC DNA]</scope>
    <source>
        <strain evidence="2 3">AK35</strain>
    </source>
</reference>
<feature type="transmembrane region" description="Helical" evidence="1">
    <location>
        <begin position="120"/>
        <end position="140"/>
    </location>
</feature>
<gene>
    <name evidence="2" type="ORF">D779_4024</name>
</gene>
<dbReference type="AlphaFoldDB" id="W9V6W8"/>
<evidence type="ECO:0000313" key="3">
    <source>
        <dbReference type="Proteomes" id="UP000019460"/>
    </source>
</evidence>
<comment type="caution">
    <text evidence="2">The sequence shown here is derived from an EMBL/GenBank/DDBJ whole genome shotgun (WGS) entry which is preliminary data.</text>
</comment>